<dbReference type="Gene3D" id="3.10.129.10">
    <property type="entry name" value="Hotdog Thioesterase"/>
    <property type="match status" value="1"/>
</dbReference>
<proteinExistence type="inferred from homology"/>
<evidence type="ECO:0000259" key="3">
    <source>
        <dbReference type="Pfam" id="PF03061"/>
    </source>
</evidence>
<dbReference type="GeneID" id="78361380"/>
<dbReference type="AlphaFoldDB" id="A0A227KE25"/>
<dbReference type="GO" id="GO:0005829">
    <property type="term" value="C:cytosol"/>
    <property type="evidence" value="ECO:0007669"/>
    <property type="project" value="TreeGrafter"/>
</dbReference>
<name>A0A227KE25_9BURK</name>
<gene>
    <name evidence="4" type="ORF">ADH67_10190</name>
</gene>
<evidence type="ECO:0000313" key="5">
    <source>
        <dbReference type="Proteomes" id="UP000214610"/>
    </source>
</evidence>
<keyword evidence="2" id="KW-0378">Hydrolase</keyword>
<evidence type="ECO:0000313" key="4">
    <source>
        <dbReference type="EMBL" id="OXE45783.1"/>
    </source>
</evidence>
<dbReference type="Pfam" id="PF03061">
    <property type="entry name" value="4HBT"/>
    <property type="match status" value="1"/>
</dbReference>
<dbReference type="NCBIfam" id="TIGR00369">
    <property type="entry name" value="unchar_dom_1"/>
    <property type="match status" value="1"/>
</dbReference>
<dbReference type="RefSeq" id="WP_066592644.1">
    <property type="nucleotide sequence ID" value="NZ_CAJTBZ010000015.1"/>
</dbReference>
<comment type="caution">
    <text evidence="4">The sequence shown here is derived from an EMBL/GenBank/DDBJ whole genome shotgun (WGS) entry which is preliminary data.</text>
</comment>
<dbReference type="InterPro" id="IPR003736">
    <property type="entry name" value="PAAI_dom"/>
</dbReference>
<dbReference type="InterPro" id="IPR029069">
    <property type="entry name" value="HotDog_dom_sf"/>
</dbReference>
<dbReference type="GO" id="GO:0061522">
    <property type="term" value="F:1,4-dihydroxy-2-naphthoyl-CoA thioesterase activity"/>
    <property type="evidence" value="ECO:0007669"/>
    <property type="project" value="TreeGrafter"/>
</dbReference>
<dbReference type="Proteomes" id="UP000214610">
    <property type="component" value="Unassembled WGS sequence"/>
</dbReference>
<evidence type="ECO:0000256" key="1">
    <source>
        <dbReference type="ARBA" id="ARBA00008324"/>
    </source>
</evidence>
<dbReference type="PANTHER" id="PTHR43240">
    <property type="entry name" value="1,4-DIHYDROXY-2-NAPHTHOYL-COA THIOESTERASE 1"/>
    <property type="match status" value="1"/>
</dbReference>
<protein>
    <submittedName>
        <fullName evidence="4">Haloacid dehalogenase</fullName>
    </submittedName>
</protein>
<sequence length="142" mass="15620">MQAKYSDKYSLEHSMIGYLGIELISEEEGLVKAKMPVNEKTSQPFGVLCGGASLAFAEIIAGYGSFLYCGENEIAVGSSVSGNHISSVKTGDGVWVYAVAKCLHHGRRTHIWNVDIFNKDEKLISTVRVTNFIVEDKSKSWK</sequence>
<organism evidence="4 5">
    <name type="scientific">Turicimonas muris</name>
    <dbReference type="NCBI Taxonomy" id="1796652"/>
    <lineage>
        <taxon>Bacteria</taxon>
        <taxon>Pseudomonadati</taxon>
        <taxon>Pseudomonadota</taxon>
        <taxon>Betaproteobacteria</taxon>
        <taxon>Burkholderiales</taxon>
        <taxon>Sutterellaceae</taxon>
        <taxon>Turicimonas</taxon>
    </lineage>
</organism>
<dbReference type="PANTHER" id="PTHR43240:SF5">
    <property type="entry name" value="1,4-DIHYDROXY-2-NAPHTHOYL-COA THIOESTERASE 1"/>
    <property type="match status" value="1"/>
</dbReference>
<dbReference type="EMBL" id="NHMP01000007">
    <property type="protein sequence ID" value="OXE45783.1"/>
    <property type="molecule type" value="Genomic_DNA"/>
</dbReference>
<feature type="domain" description="Thioesterase" evidence="3">
    <location>
        <begin position="45"/>
        <end position="124"/>
    </location>
</feature>
<dbReference type="InterPro" id="IPR006683">
    <property type="entry name" value="Thioestr_dom"/>
</dbReference>
<keyword evidence="5" id="KW-1185">Reference proteome</keyword>
<dbReference type="CDD" id="cd03443">
    <property type="entry name" value="PaaI_thioesterase"/>
    <property type="match status" value="1"/>
</dbReference>
<accession>A0A227KE25</accession>
<evidence type="ECO:0000256" key="2">
    <source>
        <dbReference type="ARBA" id="ARBA00022801"/>
    </source>
</evidence>
<dbReference type="SUPFAM" id="SSF54637">
    <property type="entry name" value="Thioesterase/thiol ester dehydrase-isomerase"/>
    <property type="match status" value="1"/>
</dbReference>
<comment type="similarity">
    <text evidence="1">Belongs to the thioesterase PaaI family.</text>
</comment>
<reference evidence="5" key="1">
    <citation type="submission" date="2017-05" db="EMBL/GenBank/DDBJ databases">
        <title>Improved OligoMM genomes.</title>
        <authorList>
            <person name="Garzetti D."/>
        </authorList>
    </citation>
    <scope>NUCLEOTIDE SEQUENCE [LARGE SCALE GENOMIC DNA]</scope>
    <source>
        <strain evidence="5">YL45</strain>
    </source>
</reference>